<dbReference type="OrthoDB" id="8524027at2"/>
<evidence type="ECO:0000313" key="8">
    <source>
        <dbReference type="Proteomes" id="UP000295182"/>
    </source>
</evidence>
<evidence type="ECO:0000313" key="7">
    <source>
        <dbReference type="EMBL" id="TCP13114.1"/>
    </source>
</evidence>
<dbReference type="NCBIfam" id="NF006487">
    <property type="entry name" value="PRK08905.1"/>
    <property type="match status" value="1"/>
</dbReference>
<organism evidence="7 8">
    <name type="scientific">Simplicispira metamorpha</name>
    <dbReference type="NCBI Taxonomy" id="80881"/>
    <lineage>
        <taxon>Bacteria</taxon>
        <taxon>Pseudomonadati</taxon>
        <taxon>Pseudomonadota</taxon>
        <taxon>Betaproteobacteria</taxon>
        <taxon>Burkholderiales</taxon>
        <taxon>Comamonadaceae</taxon>
        <taxon>Simplicispira</taxon>
    </lineage>
</organism>
<sequence>MPVVFRLFSVFPLWLLHALGAAMGWVTFAASPTYRRRFIDNAALAGYRFADVRAAVAHAGRMVAELPRLWLGAPPPCRLVGEDCVERAYAAGRGIIYLTPHLGCFELSAQAAARRWSAQHGPITVLYRPARQPWLARVMETARDRPGMQAVPTTLAGVRQMIKALRRGEAVGLLPDQVPPEGQGLWSPVFGKNAYTMTLAARLAQQTGAAVVLVRCERLPWGRGYVAHFEPLPAPLDTALEAAVGQINQAMEQLIRQCPQQYLWGYGRYKQPRTETATGVAA</sequence>
<comment type="subcellular location">
    <subcellularLocation>
        <location evidence="1">Cell inner membrane</location>
    </subcellularLocation>
</comment>
<keyword evidence="3" id="KW-0997">Cell inner membrane</keyword>
<dbReference type="PANTHER" id="PTHR30606:SF10">
    <property type="entry name" value="PHOSPHATIDYLINOSITOL MANNOSIDE ACYLTRANSFERASE"/>
    <property type="match status" value="1"/>
</dbReference>
<name>A0A4R2N0S9_9BURK</name>
<comment type="caution">
    <text evidence="7">The sequence shown here is derived from an EMBL/GenBank/DDBJ whole genome shotgun (WGS) entry which is preliminary data.</text>
</comment>
<dbReference type="InterPro" id="IPR004960">
    <property type="entry name" value="LipA_acyltrans"/>
</dbReference>
<gene>
    <name evidence="7" type="ORF">EV674_13412</name>
</gene>
<dbReference type="RefSeq" id="WP_119014430.1">
    <property type="nucleotide sequence ID" value="NZ_QXNC01000036.1"/>
</dbReference>
<dbReference type="GO" id="GO:0016746">
    <property type="term" value="F:acyltransferase activity"/>
    <property type="evidence" value="ECO:0007669"/>
    <property type="project" value="UniProtKB-KW"/>
</dbReference>
<dbReference type="GO" id="GO:0005886">
    <property type="term" value="C:plasma membrane"/>
    <property type="evidence" value="ECO:0007669"/>
    <property type="project" value="UniProtKB-SubCell"/>
</dbReference>
<dbReference type="GO" id="GO:0009247">
    <property type="term" value="P:glycolipid biosynthetic process"/>
    <property type="evidence" value="ECO:0007669"/>
    <property type="project" value="UniProtKB-ARBA"/>
</dbReference>
<evidence type="ECO:0000256" key="5">
    <source>
        <dbReference type="ARBA" id="ARBA00023136"/>
    </source>
</evidence>
<keyword evidence="2" id="KW-1003">Cell membrane</keyword>
<dbReference type="CDD" id="cd07984">
    <property type="entry name" value="LPLAT_LABLAT-like"/>
    <property type="match status" value="1"/>
</dbReference>
<dbReference type="Proteomes" id="UP000295182">
    <property type="component" value="Unassembled WGS sequence"/>
</dbReference>
<dbReference type="PANTHER" id="PTHR30606">
    <property type="entry name" value="LIPID A BIOSYNTHESIS LAUROYL ACYLTRANSFERASE"/>
    <property type="match status" value="1"/>
</dbReference>
<evidence type="ECO:0000256" key="1">
    <source>
        <dbReference type="ARBA" id="ARBA00004533"/>
    </source>
</evidence>
<keyword evidence="6" id="KW-0012">Acyltransferase</keyword>
<dbReference type="EMBL" id="SLXH01000034">
    <property type="protein sequence ID" value="TCP13114.1"/>
    <property type="molecule type" value="Genomic_DNA"/>
</dbReference>
<keyword evidence="8" id="KW-1185">Reference proteome</keyword>
<evidence type="ECO:0000256" key="6">
    <source>
        <dbReference type="ARBA" id="ARBA00023315"/>
    </source>
</evidence>
<proteinExistence type="predicted"/>
<reference evidence="7 8" key="1">
    <citation type="submission" date="2019-03" db="EMBL/GenBank/DDBJ databases">
        <title>Genomic Encyclopedia of Type Strains, Phase IV (KMG-IV): sequencing the most valuable type-strain genomes for metagenomic binning, comparative biology and taxonomic classification.</title>
        <authorList>
            <person name="Goeker M."/>
        </authorList>
    </citation>
    <scope>NUCLEOTIDE SEQUENCE [LARGE SCALE GENOMIC DNA]</scope>
    <source>
        <strain evidence="7 8">DSM 1837</strain>
    </source>
</reference>
<protein>
    <submittedName>
        <fullName evidence="7">KDO2-lipid IV(A) lauroyltransferase</fullName>
    </submittedName>
</protein>
<evidence type="ECO:0000256" key="3">
    <source>
        <dbReference type="ARBA" id="ARBA00022519"/>
    </source>
</evidence>
<keyword evidence="5" id="KW-0472">Membrane</keyword>
<evidence type="ECO:0000256" key="4">
    <source>
        <dbReference type="ARBA" id="ARBA00022679"/>
    </source>
</evidence>
<accession>A0A4R2N0S9</accession>
<dbReference type="AlphaFoldDB" id="A0A4R2N0S9"/>
<dbReference type="Pfam" id="PF03279">
    <property type="entry name" value="Lip_A_acyltrans"/>
    <property type="match status" value="1"/>
</dbReference>
<dbReference type="PIRSF" id="PIRSF026649">
    <property type="entry name" value="MsbB"/>
    <property type="match status" value="1"/>
</dbReference>
<keyword evidence="4 7" id="KW-0808">Transferase</keyword>
<evidence type="ECO:0000256" key="2">
    <source>
        <dbReference type="ARBA" id="ARBA00022475"/>
    </source>
</evidence>